<evidence type="ECO:0000256" key="3">
    <source>
        <dbReference type="ARBA" id="ARBA00023163"/>
    </source>
</evidence>
<reference evidence="6 7" key="1">
    <citation type="submission" date="2020-07" db="EMBL/GenBank/DDBJ databases">
        <title>Sequencing the genomes of 1000 actinobacteria strains.</title>
        <authorList>
            <person name="Klenk H.-P."/>
        </authorList>
    </citation>
    <scope>NUCLEOTIDE SEQUENCE [LARGE SCALE GENOMIC DNA]</scope>
    <source>
        <strain evidence="6 7">DSM 44065</strain>
    </source>
</reference>
<dbReference type="InterPro" id="IPR036390">
    <property type="entry name" value="WH_DNA-bd_sf"/>
</dbReference>
<dbReference type="PANTHER" id="PTHR44846:SF17">
    <property type="entry name" value="GNTR-FAMILY TRANSCRIPTIONAL REGULATOR"/>
    <property type="match status" value="1"/>
</dbReference>
<evidence type="ECO:0000313" key="7">
    <source>
        <dbReference type="Proteomes" id="UP000587002"/>
    </source>
</evidence>
<dbReference type="Proteomes" id="UP000587002">
    <property type="component" value="Unassembled WGS sequence"/>
</dbReference>
<dbReference type="InterPro" id="IPR050679">
    <property type="entry name" value="Bact_HTH_transcr_reg"/>
</dbReference>
<dbReference type="PANTHER" id="PTHR44846">
    <property type="entry name" value="MANNOSYL-D-GLYCERATE TRANSPORT/METABOLISM SYSTEM REPRESSOR MNGR-RELATED"/>
    <property type="match status" value="1"/>
</dbReference>
<proteinExistence type="predicted"/>
<dbReference type="AlphaFoldDB" id="A0A853AK33"/>
<keyword evidence="2 6" id="KW-0238">DNA-binding</keyword>
<dbReference type="RefSeq" id="WP_246330424.1">
    <property type="nucleotide sequence ID" value="NZ_BAABFH010000001.1"/>
</dbReference>
<comment type="caution">
    <text evidence="6">The sequence shown here is derived from an EMBL/GenBank/DDBJ whole genome shotgun (WGS) entry which is preliminary data.</text>
</comment>
<keyword evidence="1" id="KW-0805">Transcription regulation</keyword>
<dbReference type="GO" id="GO:0045892">
    <property type="term" value="P:negative regulation of DNA-templated transcription"/>
    <property type="evidence" value="ECO:0007669"/>
    <property type="project" value="TreeGrafter"/>
</dbReference>
<accession>A0A853AK33</accession>
<dbReference type="CDD" id="cd07377">
    <property type="entry name" value="WHTH_GntR"/>
    <property type="match status" value="1"/>
</dbReference>
<evidence type="ECO:0000259" key="5">
    <source>
        <dbReference type="PROSITE" id="PS50949"/>
    </source>
</evidence>
<sequence>MSAAAKYQEIAATLRSQIDSGALSAGDQLPTEQALQEQFEASRTTVRQALKELRDAGLVQMRHGVGVFVAPPRVVRRLDSRERLAKARREQNRAAFLAEADDQGFTRRRRSGCGSNPRRTTRNSPAWPRIPSCASATG</sequence>
<dbReference type="SUPFAM" id="SSF46785">
    <property type="entry name" value="Winged helix' DNA-binding domain"/>
    <property type="match status" value="1"/>
</dbReference>
<dbReference type="EMBL" id="JACCFJ010000001">
    <property type="protein sequence ID" value="NYI83439.1"/>
    <property type="molecule type" value="Genomic_DNA"/>
</dbReference>
<dbReference type="PROSITE" id="PS50949">
    <property type="entry name" value="HTH_GNTR"/>
    <property type="match status" value="1"/>
</dbReference>
<keyword evidence="3" id="KW-0804">Transcription</keyword>
<dbReference type="GO" id="GO:0003677">
    <property type="term" value="F:DNA binding"/>
    <property type="evidence" value="ECO:0007669"/>
    <property type="project" value="UniProtKB-KW"/>
</dbReference>
<dbReference type="PRINTS" id="PR00035">
    <property type="entry name" value="HTHGNTR"/>
</dbReference>
<dbReference type="InterPro" id="IPR036388">
    <property type="entry name" value="WH-like_DNA-bd_sf"/>
</dbReference>
<feature type="domain" description="HTH gntR-type" evidence="5">
    <location>
        <begin position="4"/>
        <end position="72"/>
    </location>
</feature>
<feature type="region of interest" description="Disordered" evidence="4">
    <location>
        <begin position="98"/>
        <end position="138"/>
    </location>
</feature>
<organism evidence="6 7">
    <name type="scientific">Saccharopolyspora hordei</name>
    <dbReference type="NCBI Taxonomy" id="1838"/>
    <lineage>
        <taxon>Bacteria</taxon>
        <taxon>Bacillati</taxon>
        <taxon>Actinomycetota</taxon>
        <taxon>Actinomycetes</taxon>
        <taxon>Pseudonocardiales</taxon>
        <taxon>Pseudonocardiaceae</taxon>
        <taxon>Saccharopolyspora</taxon>
    </lineage>
</organism>
<feature type="compositionally biased region" description="Polar residues" evidence="4">
    <location>
        <begin position="113"/>
        <end position="124"/>
    </location>
</feature>
<keyword evidence="7" id="KW-1185">Reference proteome</keyword>
<evidence type="ECO:0000256" key="2">
    <source>
        <dbReference type="ARBA" id="ARBA00023125"/>
    </source>
</evidence>
<protein>
    <submittedName>
        <fullName evidence="6">DNA-binding GntR family transcriptional regulator</fullName>
    </submittedName>
</protein>
<evidence type="ECO:0000256" key="1">
    <source>
        <dbReference type="ARBA" id="ARBA00023015"/>
    </source>
</evidence>
<name>A0A853AK33_9PSEU</name>
<dbReference type="InterPro" id="IPR000524">
    <property type="entry name" value="Tscrpt_reg_HTH_GntR"/>
</dbReference>
<dbReference type="Gene3D" id="1.10.10.10">
    <property type="entry name" value="Winged helix-like DNA-binding domain superfamily/Winged helix DNA-binding domain"/>
    <property type="match status" value="1"/>
</dbReference>
<evidence type="ECO:0000256" key="4">
    <source>
        <dbReference type="SAM" id="MobiDB-lite"/>
    </source>
</evidence>
<dbReference type="SMART" id="SM00345">
    <property type="entry name" value="HTH_GNTR"/>
    <property type="match status" value="1"/>
</dbReference>
<evidence type="ECO:0000313" key="6">
    <source>
        <dbReference type="EMBL" id="NYI83439.1"/>
    </source>
</evidence>
<dbReference type="Pfam" id="PF00392">
    <property type="entry name" value="GntR"/>
    <property type="match status" value="1"/>
</dbReference>
<dbReference type="GO" id="GO:0003700">
    <property type="term" value="F:DNA-binding transcription factor activity"/>
    <property type="evidence" value="ECO:0007669"/>
    <property type="project" value="InterPro"/>
</dbReference>
<gene>
    <name evidence="6" type="ORF">HNR68_002069</name>
</gene>